<dbReference type="KEGG" id="hara:AArcS_1231"/>
<organism evidence="14 15">
    <name type="scientific">Natranaeroarchaeum sulfidigenes</name>
    <dbReference type="NCBI Taxonomy" id="2784880"/>
    <lineage>
        <taxon>Archaea</taxon>
        <taxon>Methanobacteriati</taxon>
        <taxon>Methanobacteriota</taxon>
        <taxon>Stenosarchaea group</taxon>
        <taxon>Halobacteria</taxon>
        <taxon>Halobacteriales</taxon>
        <taxon>Natronoarchaeaceae</taxon>
        <taxon>Natranaeroarchaeum</taxon>
    </lineage>
</organism>
<sequence>MTLVVDELSKRYGNELALDDVSLSVDSSELVGVLGPSGCGKTTLVQTIAGHLSPSAGTVTLRGEAVTERPPEHRQVGVVFQQSTLFPHMTVAENVAYGLEATGMGTDRRDERVREYLDLVGLDGRDGAYPDELSGGQQRRVELARALAPQPDVLLLDEPLSALDRSLRTRLRDEIGRIQRQTGVTTIFVTHDQEEAMALADRLVVMHDGQVAGIGQPRQLYESPPNTFVAGFLGRTNTLTGSIDGEGPATLSTAGASLNIDRVTTSDATRAVTVNVRPRHLSFRPRENGEDTDACSAGGTAVFTVTVSGVIDRGTKYDIVCRTDGTDELIVECRSEPPAVGTSWGLSIPAEDLLVFDAETGERIPIAVSGPDRPADGQSEGAGGAAEEDALSSDVR</sequence>
<dbReference type="InterPro" id="IPR013611">
    <property type="entry name" value="Transp-assoc_OB_typ2"/>
</dbReference>
<evidence type="ECO:0000313" key="15">
    <source>
        <dbReference type="Proteomes" id="UP000663586"/>
    </source>
</evidence>
<dbReference type="FunFam" id="3.40.50.300:FF:000425">
    <property type="entry name" value="Probable ABC transporter, ATP-binding subunit"/>
    <property type="match status" value="1"/>
</dbReference>
<dbReference type="SUPFAM" id="SSF52540">
    <property type="entry name" value="P-loop containing nucleoside triphosphate hydrolases"/>
    <property type="match status" value="1"/>
</dbReference>
<comment type="function">
    <text evidence="11">Part of the ABC transporter complex WtpABC involved in molybdate/tungstate import. Responsible for energy coupling to the transport system.</text>
</comment>
<dbReference type="InterPro" id="IPR003593">
    <property type="entry name" value="AAA+_ATPase"/>
</dbReference>
<evidence type="ECO:0000313" key="14">
    <source>
        <dbReference type="EMBL" id="QSG02448.1"/>
    </source>
</evidence>
<dbReference type="InterPro" id="IPR050093">
    <property type="entry name" value="ABC_SmlMolc_Importer"/>
</dbReference>
<gene>
    <name evidence="14" type="primary">potA4</name>
    <name evidence="14" type="ORF">AArcS_1231</name>
</gene>
<dbReference type="RefSeq" id="WP_238479596.1">
    <property type="nucleotide sequence ID" value="NZ_CP064786.1"/>
</dbReference>
<comment type="catalytic activity">
    <reaction evidence="10">
        <text>tungstate(in) + ATP + H2O = tungstate(out) + ADP + phosphate + H(+)</text>
        <dbReference type="Rhea" id="RHEA:35027"/>
        <dbReference type="ChEBI" id="CHEBI:15377"/>
        <dbReference type="ChEBI" id="CHEBI:15378"/>
        <dbReference type="ChEBI" id="CHEBI:30616"/>
        <dbReference type="ChEBI" id="CHEBI:43474"/>
        <dbReference type="ChEBI" id="CHEBI:46502"/>
        <dbReference type="ChEBI" id="CHEBI:456216"/>
        <dbReference type="EC" id="7.3.2.6"/>
    </reaction>
</comment>
<dbReference type="InterPro" id="IPR017871">
    <property type="entry name" value="ABC_transporter-like_CS"/>
</dbReference>
<feature type="domain" description="ABC transporter" evidence="13">
    <location>
        <begin position="3"/>
        <end position="233"/>
    </location>
</feature>
<dbReference type="InterPro" id="IPR027417">
    <property type="entry name" value="P-loop_NTPase"/>
</dbReference>
<dbReference type="Proteomes" id="UP000663586">
    <property type="component" value="Chromosome"/>
</dbReference>
<dbReference type="SMART" id="SM00382">
    <property type="entry name" value="AAA"/>
    <property type="match status" value="1"/>
</dbReference>
<reference evidence="14" key="1">
    <citation type="submission" date="2020-11" db="EMBL/GenBank/DDBJ databases">
        <title>Carbohydrate-dependent, anaerobic sulfur respiration: A novel catabolism in halophilic archaea.</title>
        <authorList>
            <person name="Sorokin D.Y."/>
            <person name="Messina E."/>
            <person name="Smedile F."/>
            <person name="La Cono V."/>
            <person name="Hallsworth J.E."/>
            <person name="Yakimov M.M."/>
        </authorList>
    </citation>
    <scope>NUCLEOTIDE SEQUENCE</scope>
    <source>
        <strain evidence="14">AArc-S</strain>
    </source>
</reference>
<keyword evidence="5" id="KW-0067">ATP-binding</keyword>
<dbReference type="InterPro" id="IPR003439">
    <property type="entry name" value="ABC_transporter-like_ATP-bd"/>
</dbReference>
<keyword evidence="15" id="KW-1185">Reference proteome</keyword>
<dbReference type="GO" id="GO:0016887">
    <property type="term" value="F:ATP hydrolysis activity"/>
    <property type="evidence" value="ECO:0007669"/>
    <property type="project" value="InterPro"/>
</dbReference>
<evidence type="ECO:0000256" key="7">
    <source>
        <dbReference type="ARBA" id="ARBA00038781"/>
    </source>
</evidence>
<evidence type="ECO:0000256" key="9">
    <source>
        <dbReference type="ARBA" id="ARBA00041133"/>
    </source>
</evidence>
<dbReference type="GeneID" id="70684614"/>
<dbReference type="Pfam" id="PF08402">
    <property type="entry name" value="TOBE_2"/>
    <property type="match status" value="1"/>
</dbReference>
<evidence type="ECO:0000256" key="6">
    <source>
        <dbReference type="ARBA" id="ARBA00038307"/>
    </source>
</evidence>
<evidence type="ECO:0000256" key="11">
    <source>
        <dbReference type="ARBA" id="ARBA00057369"/>
    </source>
</evidence>
<proteinExistence type="inferred from homology"/>
<dbReference type="AlphaFoldDB" id="A0A897MR30"/>
<evidence type="ECO:0000256" key="10">
    <source>
        <dbReference type="ARBA" id="ARBA00047936"/>
    </source>
</evidence>
<dbReference type="GO" id="GO:0043190">
    <property type="term" value="C:ATP-binding cassette (ABC) transporter complex"/>
    <property type="evidence" value="ECO:0007669"/>
    <property type="project" value="InterPro"/>
</dbReference>
<dbReference type="PROSITE" id="PS50893">
    <property type="entry name" value="ABC_TRANSPORTER_2"/>
    <property type="match status" value="1"/>
</dbReference>
<feature type="compositionally biased region" description="Acidic residues" evidence="12">
    <location>
        <begin position="386"/>
        <end position="396"/>
    </location>
</feature>
<name>A0A897MR30_9EURY</name>
<comment type="subunit">
    <text evidence="7">The complex is composed of two ATP-binding proteins (WtpC), two transmembrane proteins (WtpB) and a solute-binding protein (WtpA).</text>
</comment>
<dbReference type="Gene3D" id="3.40.50.300">
    <property type="entry name" value="P-loop containing nucleotide triphosphate hydrolases"/>
    <property type="match status" value="1"/>
</dbReference>
<dbReference type="EC" id="7.3.2.6" evidence="8"/>
<dbReference type="GO" id="GO:0005524">
    <property type="term" value="F:ATP binding"/>
    <property type="evidence" value="ECO:0007669"/>
    <property type="project" value="UniProtKB-KW"/>
</dbReference>
<evidence type="ECO:0000256" key="12">
    <source>
        <dbReference type="SAM" id="MobiDB-lite"/>
    </source>
</evidence>
<dbReference type="GO" id="GO:1901238">
    <property type="term" value="F:ABC-type tungstate transporter activity"/>
    <property type="evidence" value="ECO:0007669"/>
    <property type="project" value="UniProtKB-EC"/>
</dbReference>
<evidence type="ECO:0000256" key="8">
    <source>
        <dbReference type="ARBA" id="ARBA00039025"/>
    </source>
</evidence>
<dbReference type="EMBL" id="CP064786">
    <property type="protein sequence ID" value="QSG02448.1"/>
    <property type="molecule type" value="Genomic_DNA"/>
</dbReference>
<evidence type="ECO:0000256" key="3">
    <source>
        <dbReference type="ARBA" id="ARBA00022505"/>
    </source>
</evidence>
<dbReference type="PROSITE" id="PS00211">
    <property type="entry name" value="ABC_TRANSPORTER_1"/>
    <property type="match status" value="1"/>
</dbReference>
<accession>A0A897MR30</accession>
<evidence type="ECO:0000256" key="4">
    <source>
        <dbReference type="ARBA" id="ARBA00022741"/>
    </source>
</evidence>
<dbReference type="InterPro" id="IPR008995">
    <property type="entry name" value="Mo/tungstate-bd_C_term_dom"/>
</dbReference>
<keyword evidence="4" id="KW-0547">Nucleotide-binding</keyword>
<evidence type="ECO:0000256" key="2">
    <source>
        <dbReference type="ARBA" id="ARBA00022448"/>
    </source>
</evidence>
<dbReference type="Gene3D" id="2.40.50.100">
    <property type="match status" value="1"/>
</dbReference>
<keyword evidence="2" id="KW-0813">Transport</keyword>
<dbReference type="PANTHER" id="PTHR42781:SF4">
    <property type="entry name" value="SPERMIDINE_PUTRESCINE IMPORT ATP-BINDING PROTEIN POTA"/>
    <property type="match status" value="1"/>
</dbReference>
<evidence type="ECO:0000256" key="5">
    <source>
        <dbReference type="ARBA" id="ARBA00022840"/>
    </source>
</evidence>
<dbReference type="SUPFAM" id="SSF50331">
    <property type="entry name" value="MOP-like"/>
    <property type="match status" value="1"/>
</dbReference>
<dbReference type="Pfam" id="PF00005">
    <property type="entry name" value="ABC_tran"/>
    <property type="match status" value="1"/>
</dbReference>
<keyword evidence="3" id="KW-0500">Molybdenum</keyword>
<dbReference type="PANTHER" id="PTHR42781">
    <property type="entry name" value="SPERMIDINE/PUTRESCINE IMPORT ATP-BINDING PROTEIN POTA"/>
    <property type="match status" value="1"/>
</dbReference>
<comment type="similarity">
    <text evidence="6">Belongs to the ABC transporter superfamily. Sulfate/tungstate importer (TC 3.A.1.6) family.</text>
</comment>
<feature type="region of interest" description="Disordered" evidence="12">
    <location>
        <begin position="365"/>
        <end position="396"/>
    </location>
</feature>
<protein>
    <recommendedName>
        <fullName evidence="9">Molybdate/tungstate import ATP-binding protein WtpC</fullName>
        <ecNumber evidence="8">7.3.2.6</ecNumber>
    </recommendedName>
</protein>
<comment type="subcellular location">
    <subcellularLocation>
        <location evidence="1">Cell membrane</location>
        <topology evidence="1">Peripheral membrane protein</topology>
    </subcellularLocation>
</comment>
<evidence type="ECO:0000256" key="1">
    <source>
        <dbReference type="ARBA" id="ARBA00004202"/>
    </source>
</evidence>
<evidence type="ECO:0000259" key="13">
    <source>
        <dbReference type="PROSITE" id="PS50893"/>
    </source>
</evidence>